<dbReference type="Proteomes" id="UP000825799">
    <property type="component" value="Chromosome"/>
</dbReference>
<evidence type="ECO:0008006" key="3">
    <source>
        <dbReference type="Google" id="ProtNLM"/>
    </source>
</evidence>
<evidence type="ECO:0000313" key="2">
    <source>
        <dbReference type="Proteomes" id="UP000825799"/>
    </source>
</evidence>
<keyword evidence="2" id="KW-1185">Reference proteome</keyword>
<evidence type="ECO:0000313" key="1">
    <source>
        <dbReference type="EMBL" id="QYO76046.1"/>
    </source>
</evidence>
<organism evidence="1 2">
    <name type="scientific">Devosia salina</name>
    <dbReference type="NCBI Taxonomy" id="2860336"/>
    <lineage>
        <taxon>Bacteria</taxon>
        <taxon>Pseudomonadati</taxon>
        <taxon>Pseudomonadota</taxon>
        <taxon>Alphaproteobacteria</taxon>
        <taxon>Hyphomicrobiales</taxon>
        <taxon>Devosiaceae</taxon>
        <taxon>Devosia</taxon>
    </lineage>
</organism>
<reference evidence="1 2" key="1">
    <citation type="submission" date="2021-08" db="EMBL/GenBank/DDBJ databases">
        <title>Devosia salina sp. nov., isolated from the South China Sea sediment.</title>
        <authorList>
            <person name="Zhou Z."/>
        </authorList>
    </citation>
    <scope>NUCLEOTIDE SEQUENCE [LARGE SCALE GENOMIC DNA]</scope>
    <source>
        <strain evidence="1 2">SCS-3</strain>
    </source>
</reference>
<proteinExistence type="predicted"/>
<accession>A0ABX8WBF9</accession>
<name>A0ABX8WBF9_9HYPH</name>
<protein>
    <recommendedName>
        <fullName evidence="3">Helitron helicase-like domain-containing protein</fullName>
    </recommendedName>
</protein>
<dbReference type="RefSeq" id="WP_220304539.1">
    <property type="nucleotide sequence ID" value="NZ_CP080590.1"/>
</dbReference>
<dbReference type="EMBL" id="CP080590">
    <property type="protein sequence ID" value="QYO76046.1"/>
    <property type="molecule type" value="Genomic_DNA"/>
</dbReference>
<gene>
    <name evidence="1" type="ORF">K1X15_15685</name>
</gene>
<sequence>MKRIEHRRPALIDPAATKDAWLRWTIERQWDRYITLSFNEPAKLNRLGDVTESEIASRRDKLKEWDGRMNRCLIGRNWAKLHDYRMFNMYMMELPRTNPHFHGLVHFFNVDQAERERQAKIFDNRAEGIWKYLVASGDIDVKPVFNEIGVARYIGKSITDSLNYENFIPPDEFWRP</sequence>